<name>A0A1M6TMD7_9BACT</name>
<evidence type="ECO:0000313" key="3">
    <source>
        <dbReference type="Proteomes" id="UP000184275"/>
    </source>
</evidence>
<evidence type="ECO:0000313" key="2">
    <source>
        <dbReference type="EMBL" id="SKA01207.1"/>
    </source>
</evidence>
<reference evidence="2 4" key="3">
    <citation type="submission" date="2017-02" db="EMBL/GenBank/DDBJ databases">
        <authorList>
            <person name="Peterson S.W."/>
        </authorList>
    </citation>
    <scope>NUCLEOTIDE SEQUENCE [LARGE SCALE GENOMIC DNA]</scope>
    <source>
        <strain evidence="2 4">ATCC 43854</strain>
    </source>
</reference>
<dbReference type="EMBL" id="FRAW01000010">
    <property type="protein sequence ID" value="SHK58080.1"/>
    <property type="molecule type" value="Genomic_DNA"/>
</dbReference>
<dbReference type="Proteomes" id="UP000190449">
    <property type="component" value="Unassembled WGS sequence"/>
</dbReference>
<dbReference type="STRING" id="28122.SAMN02745108_02234"/>
<reference evidence="1" key="2">
    <citation type="submission" date="2016-11" db="EMBL/GenBank/DDBJ databases">
        <authorList>
            <person name="Jaros S."/>
            <person name="Januszkiewicz K."/>
            <person name="Wedrychowicz H."/>
        </authorList>
    </citation>
    <scope>NUCLEOTIDE SEQUENCE [LARGE SCALE GENOMIC DNA]</scope>
    <source>
        <strain evidence="1">UWOS</strain>
    </source>
</reference>
<organism evidence="1 3">
    <name type="scientific">Fibrobacter intestinalis</name>
    <dbReference type="NCBI Taxonomy" id="28122"/>
    <lineage>
        <taxon>Bacteria</taxon>
        <taxon>Pseudomonadati</taxon>
        <taxon>Fibrobacterota</taxon>
        <taxon>Fibrobacteria</taxon>
        <taxon>Fibrobacterales</taxon>
        <taxon>Fibrobacteraceae</taxon>
        <taxon>Fibrobacter</taxon>
    </lineage>
</organism>
<gene>
    <name evidence="2" type="ORF">SAMN02745108_02234</name>
    <name evidence="1" type="ORF">SAMN05720469_11060</name>
</gene>
<evidence type="ECO:0000313" key="1">
    <source>
        <dbReference type="EMBL" id="SHK58080.1"/>
    </source>
</evidence>
<dbReference type="AlphaFoldDB" id="A0A1M6TMD7"/>
<dbReference type="EMBL" id="FUWU01000045">
    <property type="protein sequence ID" value="SKA01207.1"/>
    <property type="molecule type" value="Genomic_DNA"/>
</dbReference>
<evidence type="ECO:0000313" key="4">
    <source>
        <dbReference type="Proteomes" id="UP000190449"/>
    </source>
</evidence>
<reference evidence="3" key="1">
    <citation type="submission" date="2016-11" db="EMBL/GenBank/DDBJ databases">
        <authorList>
            <person name="Varghese N."/>
            <person name="Submissions S."/>
        </authorList>
    </citation>
    <scope>NUCLEOTIDE SEQUENCE [LARGE SCALE GENOMIC DNA]</scope>
    <source>
        <strain evidence="3">UWOS</strain>
    </source>
</reference>
<accession>A0A1M6TMD7</accession>
<dbReference type="RefSeq" id="WP_073303683.1">
    <property type="nucleotide sequence ID" value="NZ_FRAW01000010.1"/>
</dbReference>
<sequence>MDTENLEPTVEYTDEETGELVIKELAKEFLSKGAWSTMMFLYQEKNAKTGDFGDPKVSIRRYQKQQGVFKQRSKFNISSKEQAKAIIEILKKWYEL</sequence>
<protein>
    <submittedName>
        <fullName evidence="1">Uncharacterized protein</fullName>
    </submittedName>
</protein>
<keyword evidence="3" id="KW-1185">Reference proteome</keyword>
<dbReference type="Proteomes" id="UP000184275">
    <property type="component" value="Unassembled WGS sequence"/>
</dbReference>
<accession>A0A1T4QC49</accession>
<proteinExistence type="predicted"/>